<keyword evidence="4" id="KW-0808">Transferase</keyword>
<feature type="domain" description="SET" evidence="8">
    <location>
        <begin position="27"/>
        <end position="265"/>
    </location>
</feature>
<accession>A0A2Z6RAT7</accession>
<evidence type="ECO:0000256" key="2">
    <source>
        <dbReference type="ARBA" id="ARBA00016973"/>
    </source>
</evidence>
<sequence>MNNTLNFEETNKKFINWFCSNGGTISSKIAFKDYSSENAGRGVVAIDDIEPFEVLFNIPHSIVLSEKTSTLKDLITTSEFERLGKINSWFPLILCMMYESQTENSLWKPYFDILSREFDTPMFWNENDLSELEGTGVIDKIGKVDAEKQFNEHFLPMIQSNPSIFDSSTFNLELFHCMGSLVMANAFQDKIRNKNIEDNEEDGEDGEDEKNEEVEKEEVTMMPMADMLNHKTGFNNARLFRDKGLLEMIAIKKIKKGEQIYNTYGELCSADLLRKYGFVDENNIYDIVELNGRFVVDTISIDEDTKDKKIEMLLEEDILDDMFVLDTTYEIPPELIITAKVMRMDKAQFKKLQKSEKFPEPKMNFDIKQSLIELFENRLALYKTSIKDDDKILKSDNIPLRLKNIIIMRLGEKRILQNLLNNLNSWNGDDEKVTNRKKRKIQE</sequence>
<keyword evidence="3" id="KW-0489">Methyltransferase</keyword>
<dbReference type="SUPFAM" id="SSF82199">
    <property type="entry name" value="SET domain"/>
    <property type="match status" value="1"/>
</dbReference>
<reference evidence="10" key="2">
    <citation type="submission" date="2019-10" db="EMBL/GenBank/DDBJ databases">
        <title>Conservation and host-specific expression of non-tandemly repeated heterogenous ribosome RNA gene in arbuscular mycorrhizal fungi.</title>
        <authorList>
            <person name="Maeda T."/>
            <person name="Kobayashi Y."/>
            <person name="Nakagawa T."/>
            <person name="Ezawa T."/>
            <person name="Yamaguchi K."/>
            <person name="Bino T."/>
            <person name="Nishimoto Y."/>
            <person name="Shigenobu S."/>
            <person name="Kawaguchi M."/>
        </authorList>
    </citation>
    <scope>NUCLEOTIDE SEQUENCE</scope>
    <source>
        <strain evidence="10">HR1</strain>
    </source>
</reference>
<comment type="subcellular location">
    <subcellularLocation>
        <location evidence="1">Nucleus</location>
    </subcellularLocation>
</comment>
<evidence type="ECO:0000313" key="11">
    <source>
        <dbReference type="Proteomes" id="UP000247702"/>
    </source>
</evidence>
<dbReference type="Gene3D" id="3.90.1420.10">
    <property type="entry name" value="Rubisco LSMT, substrate-binding domain"/>
    <property type="match status" value="1"/>
</dbReference>
<name>A0A2Z6RAT7_9GLOM</name>
<evidence type="ECO:0000256" key="7">
    <source>
        <dbReference type="ARBA" id="ARBA00030096"/>
    </source>
</evidence>
<dbReference type="FunFam" id="3.90.1410.10:FF:000007">
    <property type="entry name" value="Ribosomal lysine N-methyltransferase 4"/>
    <property type="match status" value="1"/>
</dbReference>
<evidence type="ECO:0000256" key="4">
    <source>
        <dbReference type="ARBA" id="ARBA00022679"/>
    </source>
</evidence>
<dbReference type="InterPro" id="IPR036464">
    <property type="entry name" value="Rubisco_LSMT_subst-bd_sf"/>
</dbReference>
<evidence type="ECO:0000313" key="10">
    <source>
        <dbReference type="EMBL" id="GES78157.1"/>
    </source>
</evidence>
<dbReference type="SUPFAM" id="SSF81822">
    <property type="entry name" value="RuBisCo LSMT C-terminal, substrate-binding domain"/>
    <property type="match status" value="1"/>
</dbReference>
<evidence type="ECO:0000256" key="3">
    <source>
        <dbReference type="ARBA" id="ARBA00022603"/>
    </source>
</evidence>
<evidence type="ECO:0000313" key="9">
    <source>
        <dbReference type="EMBL" id="GBB99497.1"/>
    </source>
</evidence>
<dbReference type="STRING" id="94130.A0A2Z6RAT7"/>
<evidence type="ECO:0000259" key="8">
    <source>
        <dbReference type="PROSITE" id="PS50280"/>
    </source>
</evidence>
<gene>
    <name evidence="10" type="ORF">RCL2_000547300</name>
    <name evidence="9" type="ORF">RclHR1_03540016</name>
</gene>
<dbReference type="Pfam" id="PF09273">
    <property type="entry name" value="Rubis-subs-bind"/>
    <property type="match status" value="1"/>
</dbReference>
<dbReference type="EMBL" id="BLAL01000034">
    <property type="protein sequence ID" value="GES78157.1"/>
    <property type="molecule type" value="Genomic_DNA"/>
</dbReference>
<dbReference type="PROSITE" id="PS50280">
    <property type="entry name" value="SET"/>
    <property type="match status" value="1"/>
</dbReference>
<dbReference type="InterPro" id="IPR001214">
    <property type="entry name" value="SET_dom"/>
</dbReference>
<dbReference type="InterPro" id="IPR046341">
    <property type="entry name" value="SET_dom_sf"/>
</dbReference>
<dbReference type="GO" id="GO:0016279">
    <property type="term" value="F:protein-lysine N-methyltransferase activity"/>
    <property type="evidence" value="ECO:0007669"/>
    <property type="project" value="InterPro"/>
</dbReference>
<evidence type="ECO:0000256" key="5">
    <source>
        <dbReference type="ARBA" id="ARBA00022691"/>
    </source>
</evidence>
<keyword evidence="6" id="KW-0539">Nucleus</keyword>
<dbReference type="GO" id="GO:0032259">
    <property type="term" value="P:methylation"/>
    <property type="evidence" value="ECO:0007669"/>
    <property type="project" value="UniProtKB-KW"/>
</dbReference>
<dbReference type="Pfam" id="PF00856">
    <property type="entry name" value="SET"/>
    <property type="match status" value="1"/>
</dbReference>
<protein>
    <recommendedName>
        <fullName evidence="2">N-lysine methyltransferase SETD6</fullName>
    </recommendedName>
    <alternativeName>
        <fullName evidence="7">SET domain-containing protein 6</fullName>
    </alternativeName>
</protein>
<dbReference type="OrthoDB" id="341421at2759"/>
<proteinExistence type="predicted"/>
<dbReference type="Proteomes" id="UP000615446">
    <property type="component" value="Unassembled WGS sequence"/>
</dbReference>
<dbReference type="CDD" id="cd19178">
    <property type="entry name" value="SET_SETD6"/>
    <property type="match status" value="1"/>
</dbReference>
<dbReference type="InterPro" id="IPR011383">
    <property type="entry name" value="N-lys_methylase_SETD6"/>
</dbReference>
<dbReference type="Gene3D" id="3.90.1410.10">
    <property type="entry name" value="set domain protein methyltransferase, domain 1"/>
    <property type="match status" value="1"/>
</dbReference>
<dbReference type="EMBL" id="BEXD01002824">
    <property type="protein sequence ID" value="GBB99497.1"/>
    <property type="molecule type" value="Genomic_DNA"/>
</dbReference>
<dbReference type="InterPro" id="IPR044430">
    <property type="entry name" value="SETD6_SET"/>
</dbReference>
<dbReference type="PANTHER" id="PTHR13271:SF34">
    <property type="entry name" value="N-LYSINE METHYLTRANSFERASE SETD6"/>
    <property type="match status" value="1"/>
</dbReference>
<keyword evidence="11" id="KW-1185">Reference proteome</keyword>
<reference evidence="9 11" key="1">
    <citation type="submission" date="2017-11" db="EMBL/GenBank/DDBJ databases">
        <title>The genome of Rhizophagus clarus HR1 reveals common genetic basis of auxotrophy among arbuscular mycorrhizal fungi.</title>
        <authorList>
            <person name="Kobayashi Y."/>
        </authorList>
    </citation>
    <scope>NUCLEOTIDE SEQUENCE [LARGE SCALE GENOMIC DNA]</scope>
    <source>
        <strain evidence="9 11">HR1</strain>
    </source>
</reference>
<dbReference type="InterPro" id="IPR050600">
    <property type="entry name" value="SETD3_SETD6_MTase"/>
</dbReference>
<dbReference type="AlphaFoldDB" id="A0A2Z6RAT7"/>
<keyword evidence="5" id="KW-0949">S-adenosyl-L-methionine</keyword>
<dbReference type="PANTHER" id="PTHR13271">
    <property type="entry name" value="UNCHARACTERIZED PUTATIVE METHYLTRANSFERASE"/>
    <property type="match status" value="1"/>
</dbReference>
<evidence type="ECO:0000256" key="6">
    <source>
        <dbReference type="ARBA" id="ARBA00023242"/>
    </source>
</evidence>
<dbReference type="InterPro" id="IPR015353">
    <property type="entry name" value="Rubisco_LSMT_subst-bd"/>
</dbReference>
<dbReference type="PIRSF" id="PIRSF011771">
    <property type="entry name" value="RMS1_SET"/>
    <property type="match status" value="1"/>
</dbReference>
<dbReference type="Proteomes" id="UP000247702">
    <property type="component" value="Unassembled WGS sequence"/>
</dbReference>
<organism evidence="9 11">
    <name type="scientific">Rhizophagus clarus</name>
    <dbReference type="NCBI Taxonomy" id="94130"/>
    <lineage>
        <taxon>Eukaryota</taxon>
        <taxon>Fungi</taxon>
        <taxon>Fungi incertae sedis</taxon>
        <taxon>Mucoromycota</taxon>
        <taxon>Glomeromycotina</taxon>
        <taxon>Glomeromycetes</taxon>
        <taxon>Glomerales</taxon>
        <taxon>Glomeraceae</taxon>
        <taxon>Rhizophagus</taxon>
    </lineage>
</organism>
<dbReference type="GO" id="GO:0005634">
    <property type="term" value="C:nucleus"/>
    <property type="evidence" value="ECO:0007669"/>
    <property type="project" value="UniProtKB-SubCell"/>
</dbReference>
<evidence type="ECO:0000256" key="1">
    <source>
        <dbReference type="ARBA" id="ARBA00004123"/>
    </source>
</evidence>
<comment type="caution">
    <text evidence="9">The sequence shown here is derived from an EMBL/GenBank/DDBJ whole genome shotgun (WGS) entry which is preliminary data.</text>
</comment>